<name>A0A1G5GQZ6_9RHOB</name>
<dbReference type="InterPro" id="IPR001173">
    <property type="entry name" value="Glyco_trans_2-like"/>
</dbReference>
<dbReference type="AlphaFoldDB" id="A0A1G5GQZ6"/>
<dbReference type="InterPro" id="IPR029044">
    <property type="entry name" value="Nucleotide-diphossugar_trans"/>
</dbReference>
<evidence type="ECO:0000313" key="2">
    <source>
        <dbReference type="EMBL" id="SCY53797.1"/>
    </source>
</evidence>
<dbReference type="STRING" id="336292.SAMN05660710_01884"/>
<protein>
    <recommendedName>
        <fullName evidence="1">Glycosyltransferase 2-like domain-containing protein</fullName>
    </recommendedName>
</protein>
<feature type="domain" description="Glycosyltransferase 2-like" evidence="1">
    <location>
        <begin position="31"/>
        <end position="145"/>
    </location>
</feature>
<evidence type="ECO:0000259" key="1">
    <source>
        <dbReference type="Pfam" id="PF00535"/>
    </source>
</evidence>
<evidence type="ECO:0000313" key="3">
    <source>
        <dbReference type="Proteomes" id="UP000199502"/>
    </source>
</evidence>
<dbReference type="OrthoDB" id="9771846at2"/>
<keyword evidence="3" id="KW-1185">Reference proteome</keyword>
<dbReference type="EMBL" id="FMVT01000005">
    <property type="protein sequence ID" value="SCY53797.1"/>
    <property type="molecule type" value="Genomic_DNA"/>
</dbReference>
<dbReference type="Pfam" id="PF00535">
    <property type="entry name" value="Glycos_transf_2"/>
    <property type="match status" value="1"/>
</dbReference>
<dbReference type="Gene3D" id="3.90.550.10">
    <property type="entry name" value="Spore Coat Polysaccharide Biosynthesis Protein SpsA, Chain A"/>
    <property type="match status" value="1"/>
</dbReference>
<sequence>MTGGAVHVVILNWRSAEMTLKSAEAALAALQGLLGTVSLIDNDSGDGSYETMQAHAESHGWLEGGRLKVLQSGWNGGFGAGNNAAIAARLAEPVDYVLVLNSDAFAARDMIRKMRDYMDANPHVGLLGCSVTGEDGHHHNTHFRFPTIAGELEDTARTGPITKLLSGSVITMPKPERAQAVDWVVGASLMIRFDVLKAIGGFDESYFLYYEETDLCLRAARAGWPTHYLPDARIVHIGSVSTGMKEWSLPPDYWFASREHYYRTNHGRLYALGAAAAHIAGLGIRRLRSLFGRPDPEFPRGQARAVLRHALTPARPRKIFRPETHREQA</sequence>
<dbReference type="PANTHER" id="PTHR43179">
    <property type="entry name" value="RHAMNOSYLTRANSFERASE WBBL"/>
    <property type="match status" value="1"/>
</dbReference>
<organism evidence="2 3">
    <name type="scientific">Paracoccus tibetensis</name>
    <dbReference type="NCBI Taxonomy" id="336292"/>
    <lineage>
        <taxon>Bacteria</taxon>
        <taxon>Pseudomonadati</taxon>
        <taxon>Pseudomonadota</taxon>
        <taxon>Alphaproteobacteria</taxon>
        <taxon>Rhodobacterales</taxon>
        <taxon>Paracoccaceae</taxon>
        <taxon>Paracoccus</taxon>
    </lineage>
</organism>
<dbReference type="RefSeq" id="WP_090742947.1">
    <property type="nucleotide sequence ID" value="NZ_FMVT01000005.1"/>
</dbReference>
<dbReference type="PANTHER" id="PTHR43179:SF7">
    <property type="entry name" value="RHAMNOSYLTRANSFERASE WBBL"/>
    <property type="match status" value="1"/>
</dbReference>
<proteinExistence type="predicted"/>
<dbReference type="Proteomes" id="UP000199502">
    <property type="component" value="Unassembled WGS sequence"/>
</dbReference>
<dbReference type="SUPFAM" id="SSF53448">
    <property type="entry name" value="Nucleotide-diphospho-sugar transferases"/>
    <property type="match status" value="1"/>
</dbReference>
<reference evidence="2 3" key="1">
    <citation type="submission" date="2016-10" db="EMBL/GenBank/DDBJ databases">
        <authorList>
            <person name="de Groot N.N."/>
        </authorList>
    </citation>
    <scope>NUCLEOTIDE SEQUENCE [LARGE SCALE GENOMIC DNA]</scope>
    <source>
        <strain evidence="2 3">CGMCC 1.8925</strain>
    </source>
</reference>
<gene>
    <name evidence="2" type="ORF">SAMN05660710_01884</name>
</gene>
<accession>A0A1G5GQZ6</accession>